<organism evidence="3 4">
    <name type="scientific">Bacillus thuringiensis</name>
    <dbReference type="NCBI Taxonomy" id="1428"/>
    <lineage>
        <taxon>Bacteria</taxon>
        <taxon>Bacillati</taxon>
        <taxon>Bacillota</taxon>
        <taxon>Bacilli</taxon>
        <taxon>Bacillales</taxon>
        <taxon>Bacillaceae</taxon>
        <taxon>Bacillus</taxon>
        <taxon>Bacillus cereus group</taxon>
    </lineage>
</organism>
<protein>
    <submittedName>
        <fullName evidence="3">Glycosyltransferase</fullName>
    </submittedName>
</protein>
<dbReference type="InterPro" id="IPR001296">
    <property type="entry name" value="Glyco_trans_1"/>
</dbReference>
<evidence type="ECO:0000256" key="2">
    <source>
        <dbReference type="ARBA" id="ARBA00022679"/>
    </source>
</evidence>
<dbReference type="PANTHER" id="PTHR12526">
    <property type="entry name" value="GLYCOSYLTRANSFERASE"/>
    <property type="match status" value="1"/>
</dbReference>
<dbReference type="RefSeq" id="WP_061884778.1">
    <property type="nucleotide sequence ID" value="NZ_CP014282.1"/>
</dbReference>
<dbReference type="EMBL" id="CP032608">
    <property type="protein sequence ID" value="AYF81964.1"/>
    <property type="molecule type" value="Genomic_DNA"/>
</dbReference>
<evidence type="ECO:0000313" key="4">
    <source>
        <dbReference type="Proteomes" id="UP000269847"/>
    </source>
</evidence>
<sequence>MNNCLILLTNYYPFHKGEEYLESEIEYLSKSYKKIYIISTMVSNEMQQTRTVPENVVILPIGIKHSIAGKSKMVLRQFSTINKDKLKTKMIKADSKGKLSHKLYCYYFESRAMDVYDRAERQLNEYDFEQYDSITVYSYWLYITARVAVELKHKYFKERNPYTISRAHRYDLYEDAAPLKYLPERDYLLKSLDAVYPCSQDGVEALNQTYPAYKDKISVERLGTISTNVLSNTMNDKLYIVSCSVVRKVKRIDLLIEALVKLEEKNIPYVWTHIGGGPEFERIKKLAKSKLNMEQVKFTGFVKNQEVLNWYQENPATVFVNLSASEGVPVAIMEAISMGLPVIATDVGGTREIVENGKNGYLLDKDCTVKEIVESLNGFHSMNSEQYKKMCDNALGIWKERSNAEVLYSEFVNQLVLENSRYLNLSI</sequence>
<reference evidence="3 4" key="1">
    <citation type="submission" date="2018-09" db="EMBL/GenBank/DDBJ databases">
        <title>Complete genome of Bacillus thuringiensis strain QZL38.</title>
        <authorList>
            <person name="Song F."/>
        </authorList>
    </citation>
    <scope>NUCLEOTIDE SEQUENCE [LARGE SCALE GENOMIC DNA]</scope>
    <source>
        <strain evidence="3 4">QZL38</strain>
    </source>
</reference>
<keyword evidence="2" id="KW-0808">Transferase</keyword>
<evidence type="ECO:0000313" key="3">
    <source>
        <dbReference type="EMBL" id="AYF81964.1"/>
    </source>
</evidence>
<accession>A0A9W3YHX6</accession>
<evidence type="ECO:0000256" key="1">
    <source>
        <dbReference type="ARBA" id="ARBA00022676"/>
    </source>
</evidence>
<name>A0A9W3YHX6_BACTU</name>
<dbReference type="AlphaFoldDB" id="A0A9W3YHX6"/>
<gene>
    <name evidence="3" type="ORF">D7J84_12760</name>
</gene>
<keyword evidence="1" id="KW-0328">Glycosyltransferase</keyword>
<dbReference type="Gene3D" id="3.40.50.2000">
    <property type="entry name" value="Glycogen Phosphorylase B"/>
    <property type="match status" value="2"/>
</dbReference>
<dbReference type="SUPFAM" id="SSF53756">
    <property type="entry name" value="UDP-Glycosyltransferase/glycogen phosphorylase"/>
    <property type="match status" value="1"/>
</dbReference>
<proteinExistence type="predicted"/>
<dbReference type="Proteomes" id="UP000269847">
    <property type="component" value="Chromosome"/>
</dbReference>
<dbReference type="GO" id="GO:0016757">
    <property type="term" value="F:glycosyltransferase activity"/>
    <property type="evidence" value="ECO:0007669"/>
    <property type="project" value="UniProtKB-KW"/>
</dbReference>
<dbReference type="Pfam" id="PF00534">
    <property type="entry name" value="Glycos_transf_1"/>
    <property type="match status" value="1"/>
</dbReference>
<dbReference type="PANTHER" id="PTHR12526:SF629">
    <property type="entry name" value="TEICHURONIC ACID BIOSYNTHESIS GLYCOSYLTRANSFERASE TUAH-RELATED"/>
    <property type="match status" value="1"/>
</dbReference>